<dbReference type="OrthoDB" id="34339at2"/>
<dbReference type="InterPro" id="IPR002808">
    <property type="entry name" value="AdoCbi_amidolase"/>
</dbReference>
<dbReference type="RefSeq" id="WP_161262949.1">
    <property type="nucleotide sequence ID" value="NZ_JAFBDC010000015.1"/>
</dbReference>
<dbReference type="AlphaFoldDB" id="A0A845LLY2"/>
<evidence type="ECO:0008006" key="3">
    <source>
        <dbReference type="Google" id="ProtNLM"/>
    </source>
</evidence>
<dbReference type="Pfam" id="PF01955">
    <property type="entry name" value="CbiZ"/>
    <property type="match status" value="1"/>
</dbReference>
<name>A0A845LLY2_HELGE</name>
<dbReference type="PANTHER" id="PTHR35336">
    <property type="entry name" value="ADENOSYLCOBINAMIDE AMIDOHYDROLASE"/>
    <property type="match status" value="1"/>
</dbReference>
<dbReference type="EMBL" id="WXEX01000015">
    <property type="protein sequence ID" value="MZP44383.1"/>
    <property type="molecule type" value="Genomic_DNA"/>
</dbReference>
<dbReference type="PANTHER" id="PTHR35336:SF5">
    <property type="entry name" value="ADENOSYLCOBINAMIDE AMIDOHYDROLASE"/>
    <property type="match status" value="1"/>
</dbReference>
<reference evidence="1 2" key="1">
    <citation type="submission" date="2020-01" db="EMBL/GenBank/DDBJ databases">
        <title>Whole genome sequence of Heliobacterium gestii DSM 11169.</title>
        <authorList>
            <person name="Kyndt J.A."/>
            <person name="Meyer T.E."/>
        </authorList>
    </citation>
    <scope>NUCLEOTIDE SEQUENCE [LARGE SCALE GENOMIC DNA]</scope>
    <source>
        <strain evidence="1 2">DSM 11169</strain>
    </source>
</reference>
<dbReference type="Proteomes" id="UP000471031">
    <property type="component" value="Unassembled WGS sequence"/>
</dbReference>
<keyword evidence="2" id="KW-1185">Reference proteome</keyword>
<accession>A0A845LLY2</accession>
<sequence length="238" mass="25157">MVLTAPAPGCWQPLLPGLNGRLEGDCILVTADAPWRCASSGILGGGIGEKRFFVNRQVHKDYDERQPRRELIAFLRDNFPDCPIEETTALMTAAWVSQAAWVQRRCGDTNIAVVVTAGVSNACATGITPCWEGLPMPGTINLMAFLDQSLTDGALINAVQTLTEAKSRTLRELGIRCPQTGAWATGTGTDAVVVASRTGGAPQEYAGPTTRIGTLLAAAISAALSQAVRAYLQATSRA</sequence>
<gene>
    <name evidence="1" type="ORF">GTO89_15225</name>
</gene>
<proteinExistence type="predicted"/>
<protein>
    <recommendedName>
        <fullName evidence="3">Adenosylcobinamide amidohydrolase</fullName>
    </recommendedName>
</protein>
<organism evidence="1 2">
    <name type="scientific">Heliomicrobium gestii</name>
    <name type="common">Heliobacterium gestii</name>
    <dbReference type="NCBI Taxonomy" id="2699"/>
    <lineage>
        <taxon>Bacteria</taxon>
        <taxon>Bacillati</taxon>
        <taxon>Bacillota</taxon>
        <taxon>Clostridia</taxon>
        <taxon>Eubacteriales</taxon>
        <taxon>Heliobacteriaceae</taxon>
        <taxon>Heliomicrobium</taxon>
    </lineage>
</organism>
<comment type="caution">
    <text evidence="1">The sequence shown here is derived from an EMBL/GenBank/DDBJ whole genome shotgun (WGS) entry which is preliminary data.</text>
</comment>
<dbReference type="InterPro" id="IPR052209">
    <property type="entry name" value="CbiZ"/>
</dbReference>
<evidence type="ECO:0000313" key="1">
    <source>
        <dbReference type="EMBL" id="MZP44383.1"/>
    </source>
</evidence>
<evidence type="ECO:0000313" key="2">
    <source>
        <dbReference type="Proteomes" id="UP000471031"/>
    </source>
</evidence>